<dbReference type="RefSeq" id="WP_089198941.1">
    <property type="nucleotide sequence ID" value="NZ_NHRJ02000002.1"/>
</dbReference>
<accession>A0A2W1NAT3</accession>
<gene>
    <name evidence="1" type="ORF">CBW46_005160</name>
</gene>
<dbReference type="AlphaFoldDB" id="A0A2W1NAT3"/>
<sequence>MDVSFSELKRVPSHVLQQRLETVKELKNDPLEMYEVAKDKLTGEHYLHYAYLHKQVAAIGPQSTGEEIFHQLLPLDTDDVLGIIVGDEAYIYPEAWDRAFLRNGPEGDYVWFDPAYTEDETQSELIGRRIQETLLRFKQSAELSPQAVQKLMEELDRARRRDNSE</sequence>
<evidence type="ECO:0000313" key="2">
    <source>
        <dbReference type="Proteomes" id="UP000214746"/>
    </source>
</evidence>
<reference evidence="1" key="1">
    <citation type="submission" date="2018-06" db="EMBL/GenBank/DDBJ databases">
        <title>Paenibacillus xerothermodurans sp. nov. an extremely dry heat resistant spore forming bacterium isolated from the soil of Cape Canaveral, Florida.</title>
        <authorList>
            <person name="Seuylemezian A."/>
            <person name="Kaur N."/>
            <person name="Patil P."/>
            <person name="Patil P."/>
            <person name="Mayilraj S."/>
            <person name="Vaishampayan P."/>
        </authorList>
    </citation>
    <scope>NUCLEOTIDE SEQUENCE [LARGE SCALE GENOMIC DNA]</scope>
    <source>
        <strain evidence="1">ATCC 27380</strain>
    </source>
</reference>
<comment type="caution">
    <text evidence="1">The sequence shown here is derived from an EMBL/GenBank/DDBJ whole genome shotgun (WGS) entry which is preliminary data.</text>
</comment>
<dbReference type="Proteomes" id="UP000214746">
    <property type="component" value="Unassembled WGS sequence"/>
</dbReference>
<protein>
    <submittedName>
        <fullName evidence="1">Uncharacterized protein</fullName>
    </submittedName>
</protein>
<keyword evidence="2" id="KW-1185">Reference proteome</keyword>
<dbReference type="EMBL" id="NHRJ02000002">
    <property type="protein sequence ID" value="PZE21799.1"/>
    <property type="molecule type" value="Genomic_DNA"/>
</dbReference>
<evidence type="ECO:0000313" key="1">
    <source>
        <dbReference type="EMBL" id="PZE21799.1"/>
    </source>
</evidence>
<organism evidence="1 2">
    <name type="scientific">Paenibacillus xerothermodurans</name>
    <dbReference type="NCBI Taxonomy" id="1977292"/>
    <lineage>
        <taxon>Bacteria</taxon>
        <taxon>Bacillati</taxon>
        <taxon>Bacillota</taxon>
        <taxon>Bacilli</taxon>
        <taxon>Bacillales</taxon>
        <taxon>Paenibacillaceae</taxon>
        <taxon>Paenibacillus</taxon>
    </lineage>
</organism>
<name>A0A2W1NAT3_PAEXE</name>
<dbReference type="OrthoDB" id="2596091at2"/>
<proteinExistence type="predicted"/>